<name>A0A850RQP2_9GAMM</name>
<dbReference type="RefSeq" id="WP_176977941.1">
    <property type="nucleotide sequence ID" value="NZ_JABZEO010000018.1"/>
</dbReference>
<evidence type="ECO:0000313" key="1">
    <source>
        <dbReference type="EMBL" id="NVZ11223.1"/>
    </source>
</evidence>
<dbReference type="AlphaFoldDB" id="A0A850RQP2"/>
<reference evidence="1 2" key="1">
    <citation type="submission" date="2020-06" db="EMBL/GenBank/DDBJ databases">
        <title>Whole-genome sequence of Allochromatium humboldtianum DSM 21881, type strain.</title>
        <authorList>
            <person name="Kyndt J.A."/>
            <person name="Meyer T.E."/>
        </authorList>
    </citation>
    <scope>NUCLEOTIDE SEQUENCE [LARGE SCALE GENOMIC DNA]</scope>
    <source>
        <strain evidence="1 2">DSM 21881</strain>
    </source>
</reference>
<keyword evidence="2" id="KW-1185">Reference proteome</keyword>
<evidence type="ECO:0000313" key="2">
    <source>
        <dbReference type="Proteomes" id="UP000592294"/>
    </source>
</evidence>
<gene>
    <name evidence="1" type="ORF">HW932_18390</name>
</gene>
<sequence>MQQDFSAENSIIRTDGKRSVKVSSDRYGGVDLSFCCNGFQSVTVTVDEDMLPWIAGSIAEFRQNESDLLKALRDAERNLRCAWEMLSAIADNDPSADRAKAAERARIGWIEVTEAINKATGES</sequence>
<dbReference type="EMBL" id="JABZEO010000018">
    <property type="protein sequence ID" value="NVZ11223.1"/>
    <property type="molecule type" value="Genomic_DNA"/>
</dbReference>
<comment type="caution">
    <text evidence="1">The sequence shown here is derived from an EMBL/GenBank/DDBJ whole genome shotgun (WGS) entry which is preliminary data.</text>
</comment>
<accession>A0A850RQP2</accession>
<dbReference type="Proteomes" id="UP000592294">
    <property type="component" value="Unassembled WGS sequence"/>
</dbReference>
<protein>
    <submittedName>
        <fullName evidence="1">Uncharacterized protein</fullName>
    </submittedName>
</protein>
<organism evidence="1 2">
    <name type="scientific">Allochromatium humboldtianum</name>
    <dbReference type="NCBI Taxonomy" id="504901"/>
    <lineage>
        <taxon>Bacteria</taxon>
        <taxon>Pseudomonadati</taxon>
        <taxon>Pseudomonadota</taxon>
        <taxon>Gammaproteobacteria</taxon>
        <taxon>Chromatiales</taxon>
        <taxon>Chromatiaceae</taxon>
        <taxon>Allochromatium</taxon>
    </lineage>
</organism>
<proteinExistence type="predicted"/>